<feature type="signal peptide" evidence="2">
    <location>
        <begin position="1"/>
        <end position="24"/>
    </location>
</feature>
<accession>A0A1H4KCL5</accession>
<proteinExistence type="predicted"/>
<sequence>MRRNIGLAVPLAALALLTACGGYAQDICTLIDTPAGIRVAVHPELANSVADATLTACWDGTCRKRTLQLDTWPEEPATPGNPVITTESATATEPPAARAPQNPEPSLPRPGFVVIRDLPSSKPIQITLVFKNQRGATVLDRQISTTTPQPTYSNGRNCSPDGSQVRLTVTREGTLIPR</sequence>
<reference evidence="4" key="1">
    <citation type="submission" date="2016-10" db="EMBL/GenBank/DDBJ databases">
        <authorList>
            <person name="Varghese N."/>
            <person name="Submissions S."/>
        </authorList>
    </citation>
    <scope>NUCLEOTIDE SEQUENCE [LARGE SCALE GENOMIC DNA]</scope>
    <source>
        <strain evidence="4">DSM 40318</strain>
    </source>
</reference>
<evidence type="ECO:0000256" key="1">
    <source>
        <dbReference type="SAM" id="MobiDB-lite"/>
    </source>
</evidence>
<evidence type="ECO:0000313" key="4">
    <source>
        <dbReference type="Proteomes" id="UP000198609"/>
    </source>
</evidence>
<feature type="compositionally biased region" description="Low complexity" evidence="1">
    <location>
        <begin position="85"/>
        <end position="100"/>
    </location>
</feature>
<name>A0A1H4KCL5_STRMJ</name>
<evidence type="ECO:0000256" key="2">
    <source>
        <dbReference type="SAM" id="SignalP"/>
    </source>
</evidence>
<keyword evidence="4" id="KW-1185">Reference proteome</keyword>
<dbReference type="RefSeq" id="WP_143059733.1">
    <property type="nucleotide sequence ID" value="NZ_FNST01000002.1"/>
</dbReference>
<feature type="chain" id="PRO_5011725495" evidence="2">
    <location>
        <begin position="25"/>
        <end position="178"/>
    </location>
</feature>
<feature type="region of interest" description="Disordered" evidence="1">
    <location>
        <begin position="69"/>
        <end position="108"/>
    </location>
</feature>
<keyword evidence="2" id="KW-0732">Signal</keyword>
<gene>
    <name evidence="3" type="ORF">SAMN04490356_0578</name>
</gene>
<dbReference type="PROSITE" id="PS51257">
    <property type="entry name" value="PROKAR_LIPOPROTEIN"/>
    <property type="match status" value="1"/>
</dbReference>
<evidence type="ECO:0000313" key="3">
    <source>
        <dbReference type="EMBL" id="SEB56006.1"/>
    </source>
</evidence>
<protein>
    <submittedName>
        <fullName evidence="3">Uncharacterized protein</fullName>
    </submittedName>
</protein>
<dbReference type="Proteomes" id="UP000198609">
    <property type="component" value="Unassembled WGS sequence"/>
</dbReference>
<dbReference type="EMBL" id="FNST01000002">
    <property type="protein sequence ID" value="SEB56006.1"/>
    <property type="molecule type" value="Genomic_DNA"/>
</dbReference>
<organism evidence="3 4">
    <name type="scientific">Streptomyces melanosporofaciens</name>
    <dbReference type="NCBI Taxonomy" id="67327"/>
    <lineage>
        <taxon>Bacteria</taxon>
        <taxon>Bacillati</taxon>
        <taxon>Actinomycetota</taxon>
        <taxon>Actinomycetes</taxon>
        <taxon>Kitasatosporales</taxon>
        <taxon>Streptomycetaceae</taxon>
        <taxon>Streptomyces</taxon>
        <taxon>Streptomyces violaceusniger group</taxon>
    </lineage>
</organism>
<dbReference type="AlphaFoldDB" id="A0A1H4KCL5"/>